<dbReference type="Pfam" id="PF13676">
    <property type="entry name" value="TIR_2"/>
    <property type="match status" value="1"/>
</dbReference>
<evidence type="ECO:0000313" key="3">
    <source>
        <dbReference type="Proteomes" id="UP000198945"/>
    </source>
</evidence>
<gene>
    <name evidence="2" type="ORF">SAMN04515654_13319</name>
</gene>
<organism evidence="2 3">
    <name type="scientific">Halanaerobium congolense</name>
    <dbReference type="NCBI Taxonomy" id="54121"/>
    <lineage>
        <taxon>Bacteria</taxon>
        <taxon>Bacillati</taxon>
        <taxon>Bacillota</taxon>
        <taxon>Clostridia</taxon>
        <taxon>Halanaerobiales</taxon>
        <taxon>Halanaerobiaceae</taxon>
        <taxon>Halanaerobium</taxon>
    </lineage>
</organism>
<sequence length="419" mass="48745">MSAKKFKIFLSHIHEEREIAIFLKQKIEEEFLRAVEVFVSSDDSCIGGGDLWLSRISEELEECNLVLILASPKALKRPWINFEAGAGWFMNKKVIPVCIKGVTPLTLEQPLKSLQVRNIEIKDDLRGLLFDIANNSNLDEPKSNINELFSKVKEKINSIDTIKSVEIDSNENENKIFEKKERKNDELPSLKQKSTVFFSNRIESAFPGVRGTQWFTKSDICVNRLEIMLRAPLKFNPHKDVSGEPIWYWRGGASESINSFERIDENKCLINDEEFIIDKIAVHRNPAYFRQFIYVETKPEKPTGIYNDYEEIISSQLDFRNYAIEEYGLYREHIITRSEYDDGAAVIDDKVIDVINADLRIRYLTKYNFIISAQFAPFNSREFDILSRSYLNNALENNNNKLDELFTHMSNMERHKNDV</sequence>
<dbReference type="SUPFAM" id="SSF52200">
    <property type="entry name" value="Toll/Interleukin receptor TIR domain"/>
    <property type="match status" value="1"/>
</dbReference>
<feature type="domain" description="TIR" evidence="1">
    <location>
        <begin position="4"/>
        <end position="156"/>
    </location>
</feature>
<dbReference type="RefSeq" id="WP_167357576.1">
    <property type="nucleotide sequence ID" value="NZ_FNEH01000033.1"/>
</dbReference>
<protein>
    <submittedName>
        <fullName evidence="2">TIR domain-containing protein</fullName>
    </submittedName>
</protein>
<dbReference type="Proteomes" id="UP000198945">
    <property type="component" value="Unassembled WGS sequence"/>
</dbReference>
<accession>A0A1G8RSI5</accession>
<dbReference type="GO" id="GO:0007165">
    <property type="term" value="P:signal transduction"/>
    <property type="evidence" value="ECO:0007669"/>
    <property type="project" value="InterPro"/>
</dbReference>
<name>A0A1G8RSI5_9FIRM</name>
<dbReference type="PROSITE" id="PS50104">
    <property type="entry name" value="TIR"/>
    <property type="match status" value="1"/>
</dbReference>
<dbReference type="Gene3D" id="3.40.50.10140">
    <property type="entry name" value="Toll/interleukin-1 receptor homology (TIR) domain"/>
    <property type="match status" value="1"/>
</dbReference>
<proteinExistence type="predicted"/>
<dbReference type="AlphaFoldDB" id="A0A1G8RSI5"/>
<evidence type="ECO:0000313" key="2">
    <source>
        <dbReference type="EMBL" id="SDJ19320.1"/>
    </source>
</evidence>
<reference evidence="2 3" key="1">
    <citation type="submission" date="2016-10" db="EMBL/GenBank/DDBJ databases">
        <authorList>
            <person name="de Groot N.N."/>
        </authorList>
    </citation>
    <scope>NUCLEOTIDE SEQUENCE [LARGE SCALE GENOMIC DNA]</scope>
    <source>
        <strain evidence="2 3">WG7</strain>
    </source>
</reference>
<evidence type="ECO:0000259" key="1">
    <source>
        <dbReference type="PROSITE" id="PS50104"/>
    </source>
</evidence>
<dbReference type="InterPro" id="IPR000157">
    <property type="entry name" value="TIR_dom"/>
</dbReference>
<dbReference type="InterPro" id="IPR035897">
    <property type="entry name" value="Toll_tir_struct_dom_sf"/>
</dbReference>
<dbReference type="EMBL" id="FNEH01000033">
    <property type="protein sequence ID" value="SDJ19320.1"/>
    <property type="molecule type" value="Genomic_DNA"/>
</dbReference>